<reference evidence="2 3" key="1">
    <citation type="submission" date="2019-05" db="EMBL/GenBank/DDBJ databases">
        <title>Emergence of the Ug99 lineage of the wheat stem rust pathogen through somatic hybridization.</title>
        <authorList>
            <person name="Li F."/>
            <person name="Upadhyaya N.M."/>
            <person name="Sperschneider J."/>
            <person name="Matny O."/>
            <person name="Nguyen-Phuc H."/>
            <person name="Mago R."/>
            <person name="Raley C."/>
            <person name="Miller M.E."/>
            <person name="Silverstein K.A.T."/>
            <person name="Henningsen E."/>
            <person name="Hirsch C.D."/>
            <person name="Visser B."/>
            <person name="Pretorius Z.A."/>
            <person name="Steffenson B.J."/>
            <person name="Schwessinger B."/>
            <person name="Dodds P.N."/>
            <person name="Figueroa M."/>
        </authorList>
    </citation>
    <scope>NUCLEOTIDE SEQUENCE [LARGE SCALE GENOMIC DNA]</scope>
    <source>
        <strain evidence="2">21-0</strain>
    </source>
</reference>
<feature type="compositionally biased region" description="Basic and acidic residues" evidence="1">
    <location>
        <begin position="120"/>
        <end position="130"/>
    </location>
</feature>
<name>A0A5B0LJY9_PUCGR</name>
<keyword evidence="3" id="KW-1185">Reference proteome</keyword>
<dbReference type="EMBL" id="VSWC01000197">
    <property type="protein sequence ID" value="KAA1064661.1"/>
    <property type="molecule type" value="Genomic_DNA"/>
</dbReference>
<evidence type="ECO:0000313" key="3">
    <source>
        <dbReference type="Proteomes" id="UP000324748"/>
    </source>
</evidence>
<accession>A0A5B0LJY9</accession>
<feature type="compositionally biased region" description="Basic and acidic residues" evidence="1">
    <location>
        <begin position="67"/>
        <end position="78"/>
    </location>
</feature>
<comment type="caution">
    <text evidence="2">The sequence shown here is derived from an EMBL/GenBank/DDBJ whole genome shotgun (WGS) entry which is preliminary data.</text>
</comment>
<evidence type="ECO:0000256" key="1">
    <source>
        <dbReference type="SAM" id="MobiDB-lite"/>
    </source>
</evidence>
<dbReference type="Proteomes" id="UP000324748">
    <property type="component" value="Unassembled WGS sequence"/>
</dbReference>
<dbReference type="AlphaFoldDB" id="A0A5B0LJY9"/>
<evidence type="ECO:0000313" key="2">
    <source>
        <dbReference type="EMBL" id="KAA1064661.1"/>
    </source>
</evidence>
<feature type="region of interest" description="Disordered" evidence="1">
    <location>
        <begin position="49"/>
        <end position="144"/>
    </location>
</feature>
<organism evidence="2 3">
    <name type="scientific">Puccinia graminis f. sp. tritici</name>
    <dbReference type="NCBI Taxonomy" id="56615"/>
    <lineage>
        <taxon>Eukaryota</taxon>
        <taxon>Fungi</taxon>
        <taxon>Dikarya</taxon>
        <taxon>Basidiomycota</taxon>
        <taxon>Pucciniomycotina</taxon>
        <taxon>Pucciniomycetes</taxon>
        <taxon>Pucciniales</taxon>
        <taxon>Pucciniaceae</taxon>
        <taxon>Puccinia</taxon>
    </lineage>
</organism>
<proteinExistence type="predicted"/>
<dbReference type="OrthoDB" id="10298981at2759"/>
<protein>
    <submittedName>
        <fullName evidence="2">Uncharacterized protein</fullName>
    </submittedName>
</protein>
<sequence>MIISDQDRLTVSDLLTPSLLLTIVVSTLNFKVHSFDSLLSRLRLRFVMPPPRDPRFRLPSKKKQSQKLKDKAVNSDKAAKKKSTNKTVPDTKKQTTPLSDVRSPLPPPSEHPSDDEMDYDGDKDRSQDDRIIEDENDLDKRPSTIDPVIDELNQQFHQEFGQSQPDTFSSMTRPAGPQPSFHLEDLKNLRRYTKLDNQHFLEAFTILNEFERIQEGSQVQPQAPKDKSDEISTDGFAYSNALKNRVRDITKAALLRPHLDQYTRGKWKPGTNIGYQQDLMALPLEFRKTHFPAAMEKDCEVKEQFFKMVREMHRRIRLAIRERLLKNIINSKGDLIEEGPVPLLCDIARAIFRYLHPAEATMTDADVDKAIPVLWYGQIGHLRLQTVDLLVHSQFKKVSQWALIDDKINEVKARGTDYRAAFGKAVLVKDEALFGQGKTFVEILEDDEENIAMPNEDEIQTHIQPTA</sequence>
<gene>
    <name evidence="2" type="ORF">PGT21_011001</name>
</gene>